<proteinExistence type="predicted"/>
<dbReference type="Proteomes" id="UP000189055">
    <property type="component" value="Plasmid pAC1084_1"/>
</dbReference>
<evidence type="ECO:0000313" key="2">
    <source>
        <dbReference type="Proteomes" id="UP000189055"/>
    </source>
</evidence>
<dbReference type="AlphaFoldDB" id="A0A1U9LJH0"/>
<accession>A0A1U9LJH0</accession>
<name>A0A1U9LJH0_9PROT</name>
<dbReference type="EMBL" id="CP014688">
    <property type="protein sequence ID" value="AQT06571.1"/>
    <property type="molecule type" value="Genomic_DNA"/>
</dbReference>
<protein>
    <submittedName>
        <fullName evidence="1">Uncharacterized protein</fullName>
    </submittedName>
</protein>
<geneLocation type="plasmid" evidence="2">
    <name>pac1084_1</name>
</geneLocation>
<sequence>MTMTAAAPKTAHVIAHHANRERLPMWVVYRPTTSDFNGVWCARMHLSLPSPELTNFLIQGATLESVREQLPPGLTSIGRQLNDDPVIEEVWL</sequence>
<evidence type="ECO:0000313" key="1">
    <source>
        <dbReference type="EMBL" id="AQT06571.1"/>
    </source>
</evidence>
<organism evidence="1 2">
    <name type="scientific">Acetobacter persici</name>
    <dbReference type="NCBI Taxonomy" id="1076596"/>
    <lineage>
        <taxon>Bacteria</taxon>
        <taxon>Pseudomonadati</taxon>
        <taxon>Pseudomonadota</taxon>
        <taxon>Alphaproteobacteria</taxon>
        <taxon>Acetobacterales</taxon>
        <taxon>Acetobacteraceae</taxon>
        <taxon>Acetobacter</taxon>
    </lineage>
</organism>
<keyword evidence="1" id="KW-0614">Plasmid</keyword>
<reference evidence="1 2" key="1">
    <citation type="submission" date="2016-03" db="EMBL/GenBank/DDBJ databases">
        <title>Acetic acid bacteria sequencing.</title>
        <authorList>
            <person name="Brandt J."/>
            <person name="Jakob F."/>
            <person name="Vogel R.F."/>
        </authorList>
    </citation>
    <scope>NUCLEOTIDE SEQUENCE [LARGE SCALE GENOMIC DNA]</scope>
    <source>
        <strain evidence="1 2">TMW2.1084</strain>
        <plasmid evidence="2">pac1084_1</plasmid>
    </source>
</reference>
<gene>
    <name evidence="1" type="ORF">A0U91_16315</name>
</gene>
<dbReference type="KEGG" id="aper:A0U91_16315"/>